<dbReference type="PANTHER" id="PTHR14289:SF16">
    <property type="entry name" value="POLYMERASE DELTA-INTERACTING PROTEIN 2"/>
    <property type="match status" value="1"/>
</dbReference>
<dbReference type="Pfam" id="PF04379">
    <property type="entry name" value="DUF525"/>
    <property type="match status" value="1"/>
</dbReference>
<feature type="domain" description="ApaG" evidence="3">
    <location>
        <begin position="1"/>
        <end position="124"/>
    </location>
</feature>
<reference evidence="4" key="1">
    <citation type="submission" date="2017-04" db="EMBL/GenBank/DDBJ databases">
        <title>Unexpected and diverse lifestyles within the genus Limnohabitans.</title>
        <authorList>
            <person name="Kasalicky V."/>
            <person name="Mehrshad M."/>
            <person name="Andrei S.-A."/>
            <person name="Salcher M."/>
            <person name="Kratochvilova H."/>
            <person name="Simek K."/>
            <person name="Ghai R."/>
        </authorList>
    </citation>
    <scope>NUCLEOTIDE SEQUENCE [LARGE SCALE GENOMIC DNA]</scope>
    <source>
        <strain evidence="4">II-D5</strain>
    </source>
</reference>
<dbReference type="InterPro" id="IPR023065">
    <property type="entry name" value="Uncharacterised_ApaG"/>
</dbReference>
<dbReference type="SUPFAM" id="SSF110069">
    <property type="entry name" value="ApaG-like"/>
    <property type="match status" value="1"/>
</dbReference>
<evidence type="ECO:0000256" key="2">
    <source>
        <dbReference type="HAMAP-Rule" id="MF_00791"/>
    </source>
</evidence>
<dbReference type="InterPro" id="IPR036767">
    <property type="entry name" value="ApaG_sf"/>
</dbReference>
<dbReference type="Gene3D" id="2.60.40.1470">
    <property type="entry name" value="ApaG domain"/>
    <property type="match status" value="1"/>
</dbReference>
<protein>
    <recommendedName>
        <fullName evidence="1 2">Protein ApaG</fullName>
    </recommendedName>
</protein>
<evidence type="ECO:0000259" key="3">
    <source>
        <dbReference type="PROSITE" id="PS51087"/>
    </source>
</evidence>
<name>A0A2T7U9A3_9BURK</name>
<proteinExistence type="inferred from homology"/>
<dbReference type="AlphaFoldDB" id="A0A2T7U9A3"/>
<organism evidence="4 5">
    <name type="scientific">Limnohabitans planktonicus II-D5</name>
    <dbReference type="NCBI Taxonomy" id="1293045"/>
    <lineage>
        <taxon>Bacteria</taxon>
        <taxon>Pseudomonadati</taxon>
        <taxon>Pseudomonadota</taxon>
        <taxon>Betaproteobacteria</taxon>
        <taxon>Burkholderiales</taxon>
        <taxon>Comamonadaceae</taxon>
        <taxon>Limnohabitans</taxon>
    </lineage>
</organism>
<dbReference type="EMBL" id="LFYT02000035">
    <property type="protein sequence ID" value="PVE41229.1"/>
    <property type="molecule type" value="Genomic_DNA"/>
</dbReference>
<dbReference type="Proteomes" id="UP000037507">
    <property type="component" value="Unassembled WGS sequence"/>
</dbReference>
<gene>
    <name evidence="2" type="primary">apaG</name>
    <name evidence="4" type="ORF">H663_018415</name>
</gene>
<evidence type="ECO:0000313" key="5">
    <source>
        <dbReference type="Proteomes" id="UP000037507"/>
    </source>
</evidence>
<dbReference type="RefSeq" id="WP_053172507.1">
    <property type="nucleotide sequence ID" value="NZ_LFYT02000035.1"/>
</dbReference>
<dbReference type="STRING" id="1293045.H663_09595"/>
<dbReference type="OrthoDB" id="9795226at2"/>
<keyword evidence="5" id="KW-1185">Reference proteome</keyword>
<evidence type="ECO:0000313" key="4">
    <source>
        <dbReference type="EMBL" id="PVE41229.1"/>
    </source>
</evidence>
<dbReference type="InterPro" id="IPR007474">
    <property type="entry name" value="ApaG_domain"/>
</dbReference>
<dbReference type="PROSITE" id="PS51087">
    <property type="entry name" value="APAG"/>
    <property type="match status" value="1"/>
</dbReference>
<comment type="caution">
    <text evidence="4">The sequence shown here is derived from an EMBL/GenBank/DDBJ whole genome shotgun (WGS) entry which is preliminary data.</text>
</comment>
<sequence>MSAYTVQIDVLPHYVADQSNPLQDVFAFAYTVTVTNTGRVPVQLISRHWVIQDERGHSEEVKGLGVVGQQPLLRPGESFQYTSGCRLRAPSGTMHGSYFFVAEDGHRFDAPIGTFVLESSSAGFSGRTLH</sequence>
<dbReference type="HAMAP" id="MF_00791">
    <property type="entry name" value="ApaG"/>
    <property type="match status" value="1"/>
</dbReference>
<evidence type="ECO:0000256" key="1">
    <source>
        <dbReference type="ARBA" id="ARBA00017693"/>
    </source>
</evidence>
<accession>A0A2T7U9A3</accession>
<dbReference type="NCBIfam" id="NF003967">
    <property type="entry name" value="PRK05461.1"/>
    <property type="match status" value="1"/>
</dbReference>
<dbReference type="PANTHER" id="PTHR14289">
    <property type="entry name" value="F-BOX ONLY PROTEIN 3"/>
    <property type="match status" value="1"/>
</dbReference>
<dbReference type="GO" id="GO:0070987">
    <property type="term" value="P:error-free translesion synthesis"/>
    <property type="evidence" value="ECO:0007669"/>
    <property type="project" value="TreeGrafter"/>
</dbReference>